<keyword evidence="1" id="KW-0732">Signal</keyword>
<comment type="caution">
    <text evidence="4">The sequence shown here is derived from an EMBL/GenBank/DDBJ whole genome shotgun (WGS) entry which is preliminary data.</text>
</comment>
<dbReference type="SUPFAM" id="SSF49899">
    <property type="entry name" value="Concanavalin A-like lectins/glucanases"/>
    <property type="match status" value="1"/>
</dbReference>
<accession>A0A2S6GN47</accession>
<keyword evidence="2" id="KW-1015">Disulfide bond</keyword>
<dbReference type="Gene3D" id="2.60.120.260">
    <property type="entry name" value="Galactose-binding domain-like"/>
    <property type="match status" value="2"/>
</dbReference>
<evidence type="ECO:0000259" key="3">
    <source>
        <dbReference type="SMART" id="SM00560"/>
    </source>
</evidence>
<evidence type="ECO:0000313" key="4">
    <source>
        <dbReference type="EMBL" id="PPK66662.1"/>
    </source>
</evidence>
<organism evidence="4 5">
    <name type="scientific">Actinokineospora auranticolor</name>
    <dbReference type="NCBI Taxonomy" id="155976"/>
    <lineage>
        <taxon>Bacteria</taxon>
        <taxon>Bacillati</taxon>
        <taxon>Actinomycetota</taxon>
        <taxon>Actinomycetes</taxon>
        <taxon>Pseudonocardiales</taxon>
        <taxon>Pseudonocardiaceae</taxon>
        <taxon>Actinokineospora</taxon>
    </lineage>
</organism>
<gene>
    <name evidence="4" type="ORF">CLV40_10947</name>
</gene>
<keyword evidence="5" id="KW-1185">Reference proteome</keyword>
<dbReference type="PANTHER" id="PTHR43784:SF2">
    <property type="entry name" value="GDSL-LIKE LIPASE_ACYLHYDROLASE, PUTATIVE (AFU_ORTHOLOGUE AFUA_2G00820)-RELATED"/>
    <property type="match status" value="1"/>
</dbReference>
<dbReference type="Gene3D" id="3.40.50.1110">
    <property type="entry name" value="SGNH hydrolase"/>
    <property type="match status" value="1"/>
</dbReference>
<dbReference type="SMART" id="SM00560">
    <property type="entry name" value="LamGL"/>
    <property type="match status" value="1"/>
</dbReference>
<dbReference type="PANTHER" id="PTHR43784">
    <property type="entry name" value="GDSL-LIKE LIPASE/ACYLHYDROLASE, PUTATIVE (AFU_ORTHOLOGUE AFUA_2G00820)-RELATED"/>
    <property type="match status" value="1"/>
</dbReference>
<dbReference type="GO" id="GO:0030246">
    <property type="term" value="F:carbohydrate binding"/>
    <property type="evidence" value="ECO:0007669"/>
    <property type="project" value="UniProtKB-KW"/>
</dbReference>
<keyword evidence="4" id="KW-0430">Lectin</keyword>
<dbReference type="Gene3D" id="2.60.120.200">
    <property type="match status" value="1"/>
</dbReference>
<protein>
    <submittedName>
        <fullName evidence="4">Concanavalin A-like lectin/glucanase superfamily protein</fullName>
    </submittedName>
</protein>
<sequence>MRFSGIRSASGRPVKGALGRRVLIACLAAGAVLGVVEPAAAEKAPGTPAVAAPDADLAAKARRTGKAQEVPDRTNETSQVFVEPDGSYRLHKTALPTRVRKGNTWRDIDTTLAVRPDGMVAPAASTADVAFSGGGDGPAITFTDGDKQLALHWKGTLPKPALDGARATYRDVLPGVDLRLTAESTNFSQVLVVHSAEAAKQPGLAELRFTAVGSGVTVRSTDDGAFTAVGADGATVFQGSTPVMWDSTTDQQAGPARIADGFGAGRVAKVRARTEPAAAKRAVPGKSTLDMVITPDQQALTGPEVRYPVYIDPIYSKSKANFAGFTSNGWYYFDVNMLAQVGYCNWGAECGAVFVARSFFRFTTPELQARNGRQAVLHKSFFYAWQAHGTSCTDEQVALYHTGEYSGATRWPGPSGYQVSTAVSHAGDQCGGTASVAFNANAAVQTTINTNASTMVLALMSPNEGNKYQWKKFINNPALDIYFSFPPQMPTGLGLQNGVLCDNRLISPTSTPTVLASAVDNNDPPLNISLGYQLFNYPGNQVVHSGSTTIASGATGAWTAPAPVGDGAYYARVSSTNIFPGEPGYGLGSGATQDLWFDVMAAPLTKTPVVRESPDYPRGQWGAQAGSPGDFRVSYEGGGIVGFAYTFNGSGTQAVPATTDCDYDRAFGTSGGWVSSAGEATIPVPKNLSPGRHTLHVKAFDMAHKMSAESQVYEFWVAPNLSGAGQVWLEAENLVSSQPPGQNRPLTPQNNCCSTVWSGGAQLMFQGNAAGQSFTMDVPVATAGDYLVGTGLTTALDYGTTTFKLDGVAVGQTGESSPLGTPVDNFDPTRVRHRHVTLGAHRLTAGTHKITVTVAGTNPGSVGARYFAGVDYVSLGSTTRLEAENDVQVPVTQPAGQNLAVTVSPTDPTSGGKWSQGAARGVVFTAAGQQLRAQFTAPIAADYSIGLGALSDRSAAKFTYRVDDVVLNRTDTQPWGRGTPNPDTVEHVALGGLHLAAGTHTLSVTLATGDPAADEAFWLDYLRITPITGATAADFASAMNNKGTAVGGSVADLDFQGYGMTPQSLADIGLAPGSAKTVDGATFVLPAATAAGDNVVALGQKIPFPAAQQVKANAVGLLALSTCGNSRATTATLTYTDGTTQNPVVPAVPDWLESTAASPLPALANLNANGYVQTAMRPRVHAVFMPADPSKTLQSITLPNYGTSMAGSCGEPALHVLAMAPRNAAQGWVGTWGAPADAVTAPPGGAGFANQTLRTIVRPTVTGPRVRVRLSNPFTKQAVTIGAATLGAQTGATPATLATPVALTFGGAAAVTIPAGGEVVSDDVAYPSTTGGSGALVVSTHITGAVAYAPVHALTTSPSYLASGNQAAQSAATTFSTLLTGTHYLSGVEVSTSTPGDASKGTVVVVGDQFTGSTPNNWVDRLPAALAAQGESVPGGLVDATRRGVPLAGAWRLNEGSGTTAADSSGAGATGTLSGPVGWSAEHGGAAVFNGSSTVIQTSGPLLDTMAPYTVSAWAKVTSATHFSAVVSQSQTWEPTFVLEYNSAVGAWSLTAPNQDTSAPSAYPAARSGPAPLNTWTHLVGTVDPATGDMALYVNGVLAGTAKNPTPFATSGPLTIGGVKNLQGRMVSMFEGQISDVRVYRHLASAEDAGILYAGGAPTGPTAGVGAATLVSAASRMNDTVFARPSLRTAVVSVGANDILAGASKATLLSRVGALTKAANTTSARSARRVDGSLVHVIVTTIAPMGLAANDPRELVRREYNAELLANYGNLEADGVIDVAAAVQDPGNIQSVAPAFLTSGAPNGGYHQAVADVVAAAVATFPPVEL</sequence>
<dbReference type="InterPro" id="IPR013320">
    <property type="entry name" value="ConA-like_dom_sf"/>
</dbReference>
<name>A0A2S6GN47_9PSEU</name>
<evidence type="ECO:0000313" key="5">
    <source>
        <dbReference type="Proteomes" id="UP000239203"/>
    </source>
</evidence>
<dbReference type="Proteomes" id="UP000239203">
    <property type="component" value="Unassembled WGS sequence"/>
</dbReference>
<feature type="domain" description="LamG-like jellyroll fold" evidence="3">
    <location>
        <begin position="1507"/>
        <end position="1647"/>
    </location>
</feature>
<dbReference type="InterPro" id="IPR036514">
    <property type="entry name" value="SGNH_hydro_sf"/>
</dbReference>
<proteinExistence type="predicted"/>
<evidence type="ECO:0000256" key="2">
    <source>
        <dbReference type="ARBA" id="ARBA00023157"/>
    </source>
</evidence>
<dbReference type="EMBL" id="PTIX01000009">
    <property type="protein sequence ID" value="PPK66662.1"/>
    <property type="molecule type" value="Genomic_DNA"/>
</dbReference>
<dbReference type="InterPro" id="IPR006558">
    <property type="entry name" value="LamG-like"/>
</dbReference>
<dbReference type="InterPro" id="IPR053140">
    <property type="entry name" value="GDSL_Rv0518-like"/>
</dbReference>
<dbReference type="Pfam" id="PF13385">
    <property type="entry name" value="Laminin_G_3"/>
    <property type="match status" value="1"/>
</dbReference>
<evidence type="ECO:0000256" key="1">
    <source>
        <dbReference type="ARBA" id="ARBA00022729"/>
    </source>
</evidence>
<reference evidence="4 5" key="1">
    <citation type="submission" date="2018-02" db="EMBL/GenBank/DDBJ databases">
        <title>Genomic Encyclopedia of Archaeal and Bacterial Type Strains, Phase II (KMG-II): from individual species to whole genera.</title>
        <authorList>
            <person name="Goeker M."/>
        </authorList>
    </citation>
    <scope>NUCLEOTIDE SEQUENCE [LARGE SCALE GENOMIC DNA]</scope>
    <source>
        <strain evidence="4 5">YU 961-1</strain>
    </source>
</reference>